<comment type="caution">
    <text evidence="2">The sequence shown here is derived from an EMBL/GenBank/DDBJ whole genome shotgun (WGS) entry which is preliminary data.</text>
</comment>
<feature type="transmembrane region" description="Helical" evidence="1">
    <location>
        <begin position="72"/>
        <end position="95"/>
    </location>
</feature>
<name>A0A3S5BA79_9PLAT</name>
<dbReference type="AlphaFoldDB" id="A0A3S5BA79"/>
<keyword evidence="3" id="KW-1185">Reference proteome</keyword>
<proteinExistence type="predicted"/>
<feature type="transmembrane region" description="Helical" evidence="1">
    <location>
        <begin position="30"/>
        <end position="52"/>
    </location>
</feature>
<keyword evidence="1" id="KW-0812">Transmembrane</keyword>
<sequence>MQARTHANRLTASRWLVLSPFCRRGAQDHVFTGIFCSVFLDTVFSVMLQAFFKIARHIYSGCSPGGFANGLLRIACAYCTPSIWAVGLSFVELTYSRSGAWWAFRIRGFGCVDDIGYKCLE</sequence>
<dbReference type="Proteomes" id="UP000784294">
    <property type="component" value="Unassembled WGS sequence"/>
</dbReference>
<gene>
    <name evidence="2" type="ORF">PXEA_LOCUS10851</name>
</gene>
<keyword evidence="1" id="KW-0472">Membrane</keyword>
<evidence type="ECO:0000313" key="3">
    <source>
        <dbReference type="Proteomes" id="UP000784294"/>
    </source>
</evidence>
<keyword evidence="1" id="KW-1133">Transmembrane helix</keyword>
<protein>
    <submittedName>
        <fullName evidence="2">Uncharacterized protein</fullName>
    </submittedName>
</protein>
<dbReference type="EMBL" id="CAAALY010032494">
    <property type="protein sequence ID" value="VEL17411.1"/>
    <property type="molecule type" value="Genomic_DNA"/>
</dbReference>
<accession>A0A3S5BA79</accession>
<evidence type="ECO:0000256" key="1">
    <source>
        <dbReference type="SAM" id="Phobius"/>
    </source>
</evidence>
<evidence type="ECO:0000313" key="2">
    <source>
        <dbReference type="EMBL" id="VEL17411.1"/>
    </source>
</evidence>
<organism evidence="2 3">
    <name type="scientific">Protopolystoma xenopodis</name>
    <dbReference type="NCBI Taxonomy" id="117903"/>
    <lineage>
        <taxon>Eukaryota</taxon>
        <taxon>Metazoa</taxon>
        <taxon>Spiralia</taxon>
        <taxon>Lophotrochozoa</taxon>
        <taxon>Platyhelminthes</taxon>
        <taxon>Monogenea</taxon>
        <taxon>Polyopisthocotylea</taxon>
        <taxon>Polystomatidea</taxon>
        <taxon>Polystomatidae</taxon>
        <taxon>Protopolystoma</taxon>
    </lineage>
</organism>
<reference evidence="2" key="1">
    <citation type="submission" date="2018-11" db="EMBL/GenBank/DDBJ databases">
        <authorList>
            <consortium name="Pathogen Informatics"/>
        </authorList>
    </citation>
    <scope>NUCLEOTIDE SEQUENCE</scope>
</reference>